<accession>A0A4V6NPN3</accession>
<evidence type="ECO:0000313" key="1">
    <source>
        <dbReference type="EMBL" id="TCO85472.1"/>
    </source>
</evidence>
<sequence length="227" mass="25285">MMKIYDSSTDSFLKATGLEHLQAPVISIVGAGGKTSLIESLSEEYAFRKIRHGIFTTTHMWPVNDGNFRQTLGVVTASGKIGPPEEADVQTLIAERIPVLIEADGSRGLPCKAPEMWEPVLRPETTHVIGVLGASCLGGSVIESCHRPERVMDILKCGSEHRITAEDLVEIGSSPKGLRKNVKESQWYGLVINQVDNDFIYHEIQYIRKQLRQKGVEQLFFVRIKNK</sequence>
<comment type="caution">
    <text evidence="1">The sequence shown here is derived from an EMBL/GenBank/DDBJ whole genome shotgun (WGS) entry which is preliminary data.</text>
</comment>
<dbReference type="NCBIfam" id="TIGR03172">
    <property type="entry name" value="selenium cofactor biosynthesis protein YqeC"/>
    <property type="match status" value="1"/>
</dbReference>
<proteinExistence type="predicted"/>
<organism evidence="1 2">
    <name type="scientific">Frisingicoccus caecimuris</name>
    <dbReference type="NCBI Taxonomy" id="1796636"/>
    <lineage>
        <taxon>Bacteria</taxon>
        <taxon>Bacillati</taxon>
        <taxon>Bacillota</taxon>
        <taxon>Clostridia</taxon>
        <taxon>Lachnospirales</taxon>
        <taxon>Lachnospiraceae</taxon>
        <taxon>Frisingicoccus</taxon>
    </lineage>
</organism>
<name>A0A4V6NPN3_9FIRM</name>
<dbReference type="OrthoDB" id="368187at2"/>
<dbReference type="InterPro" id="IPR017587">
    <property type="entry name" value="YqeC"/>
</dbReference>
<dbReference type="Proteomes" id="UP000295711">
    <property type="component" value="Unassembled WGS sequence"/>
</dbReference>
<protein>
    <submittedName>
        <fullName evidence="1">Putative selenium-dependent hydroxylase accessory protein YqeC</fullName>
    </submittedName>
</protein>
<dbReference type="EMBL" id="SLXA01000003">
    <property type="protein sequence ID" value="TCO85472.1"/>
    <property type="molecule type" value="Genomic_DNA"/>
</dbReference>
<dbReference type="InterPro" id="IPR036565">
    <property type="entry name" value="Mur-like_cat_sf"/>
</dbReference>
<gene>
    <name evidence="1" type="ORF">EV212_103194</name>
</gene>
<dbReference type="RefSeq" id="WP_132089808.1">
    <property type="nucleotide sequence ID" value="NZ_JANKAQ010000003.1"/>
</dbReference>
<reference evidence="1 2" key="1">
    <citation type="submission" date="2019-03" db="EMBL/GenBank/DDBJ databases">
        <title>Genomic Encyclopedia of Type Strains, Phase IV (KMG-IV): sequencing the most valuable type-strain genomes for metagenomic binning, comparative biology and taxonomic classification.</title>
        <authorList>
            <person name="Goeker M."/>
        </authorList>
    </citation>
    <scope>NUCLEOTIDE SEQUENCE [LARGE SCALE GENOMIC DNA]</scope>
    <source>
        <strain evidence="1 2">DSM 28559</strain>
    </source>
</reference>
<dbReference type="GO" id="GO:0005524">
    <property type="term" value="F:ATP binding"/>
    <property type="evidence" value="ECO:0007669"/>
    <property type="project" value="InterPro"/>
</dbReference>
<evidence type="ECO:0000313" key="2">
    <source>
        <dbReference type="Proteomes" id="UP000295711"/>
    </source>
</evidence>
<dbReference type="Pfam" id="PF19842">
    <property type="entry name" value="YqeC"/>
    <property type="match status" value="1"/>
</dbReference>
<dbReference type="AlphaFoldDB" id="A0A4V6NPN3"/>
<keyword evidence="2" id="KW-1185">Reference proteome</keyword>
<dbReference type="SUPFAM" id="SSF53623">
    <property type="entry name" value="MurD-like peptide ligases, catalytic domain"/>
    <property type="match status" value="1"/>
</dbReference>